<evidence type="ECO:0000313" key="8">
    <source>
        <dbReference type="Proteomes" id="UP001207930"/>
    </source>
</evidence>
<feature type="transmembrane region" description="Helical" evidence="6">
    <location>
        <begin position="115"/>
        <end position="140"/>
    </location>
</feature>
<keyword evidence="5 6" id="KW-0472">Membrane</keyword>
<comment type="caution">
    <text evidence="7">The sequence shown here is derived from an EMBL/GenBank/DDBJ whole genome shotgun (WGS) entry which is preliminary data.</text>
</comment>
<comment type="subcellular location">
    <subcellularLocation>
        <location evidence="1">Cell membrane</location>
        <topology evidence="1">Multi-pass membrane protein</topology>
    </subcellularLocation>
</comment>
<sequence>MKKWLLFLAKLAFTVACLWWALSGQNLQESATFWPKDPEWSWALAAIALGGVTVFLSAFRWWMLLLAQGIPVTLWRATQLTLISGLFNLMGVSSVTGDAAKIFLLIRDHREQKLAVTMSVLVDHLVGLVAMALTFFAVTATSFRAVESQSELGETAIKFGWVYFSGGLAMIALMCVVASPWVNERIHRRVTNPRIVRMKQIPDVYDVFRKKWKLVLPALVSNLVMLPLYYATFWCGVQFVGSDTGFMSVFAAMPVVDAASAMPVSISGIGVREIALKTLMSDLVGLEPGISVLGSLVGFATGTLFWAFAGGLLFLRPSNRTSMKEIEETTQSEA</sequence>
<evidence type="ECO:0000256" key="2">
    <source>
        <dbReference type="ARBA" id="ARBA00022475"/>
    </source>
</evidence>
<accession>A0ABT3FQZ3</accession>
<proteinExistence type="predicted"/>
<dbReference type="RefSeq" id="WP_264501673.1">
    <property type="nucleotide sequence ID" value="NZ_JAPDDS010000006.1"/>
</dbReference>
<feature type="transmembrane region" description="Helical" evidence="6">
    <location>
        <begin position="290"/>
        <end position="315"/>
    </location>
</feature>
<evidence type="ECO:0000256" key="1">
    <source>
        <dbReference type="ARBA" id="ARBA00004651"/>
    </source>
</evidence>
<dbReference type="InterPro" id="IPR022791">
    <property type="entry name" value="L-PG_synthase/AglD"/>
</dbReference>
<keyword evidence="2" id="KW-1003">Cell membrane</keyword>
<evidence type="ECO:0000256" key="5">
    <source>
        <dbReference type="ARBA" id="ARBA00023136"/>
    </source>
</evidence>
<evidence type="ECO:0000256" key="6">
    <source>
        <dbReference type="SAM" id="Phobius"/>
    </source>
</evidence>
<dbReference type="PANTHER" id="PTHR40277">
    <property type="entry name" value="BLL5419 PROTEIN"/>
    <property type="match status" value="1"/>
</dbReference>
<evidence type="ECO:0000256" key="3">
    <source>
        <dbReference type="ARBA" id="ARBA00022692"/>
    </source>
</evidence>
<name>A0ABT3FQZ3_9BACT</name>
<feature type="transmembrane region" description="Helical" evidence="6">
    <location>
        <begin position="214"/>
        <end position="237"/>
    </location>
</feature>
<evidence type="ECO:0000256" key="4">
    <source>
        <dbReference type="ARBA" id="ARBA00022989"/>
    </source>
</evidence>
<keyword evidence="3 6" id="KW-0812">Transmembrane</keyword>
<feature type="transmembrane region" description="Helical" evidence="6">
    <location>
        <begin position="161"/>
        <end position="182"/>
    </location>
</feature>
<organism evidence="7 8">
    <name type="scientific">Luteolibacter flavescens</name>
    <dbReference type="NCBI Taxonomy" id="1859460"/>
    <lineage>
        <taxon>Bacteria</taxon>
        <taxon>Pseudomonadati</taxon>
        <taxon>Verrucomicrobiota</taxon>
        <taxon>Verrucomicrobiia</taxon>
        <taxon>Verrucomicrobiales</taxon>
        <taxon>Verrucomicrobiaceae</taxon>
        <taxon>Luteolibacter</taxon>
    </lineage>
</organism>
<reference evidence="7 8" key="1">
    <citation type="submission" date="2022-10" db="EMBL/GenBank/DDBJ databases">
        <title>Luteolibacter flavescens strain MCCC 1K03193, whole genome shotgun sequencing project.</title>
        <authorList>
            <person name="Zhao G."/>
            <person name="Shen L."/>
        </authorList>
    </citation>
    <scope>NUCLEOTIDE SEQUENCE [LARGE SCALE GENOMIC DNA]</scope>
    <source>
        <strain evidence="7 8">MCCC 1K03193</strain>
    </source>
</reference>
<feature type="transmembrane region" description="Helical" evidence="6">
    <location>
        <begin position="40"/>
        <end position="62"/>
    </location>
</feature>
<dbReference type="Proteomes" id="UP001207930">
    <property type="component" value="Unassembled WGS sequence"/>
</dbReference>
<gene>
    <name evidence="7" type="ORF">OKA04_13345</name>
</gene>
<dbReference type="PANTHER" id="PTHR40277:SF1">
    <property type="entry name" value="BLL5419 PROTEIN"/>
    <property type="match status" value="1"/>
</dbReference>
<protein>
    <submittedName>
        <fullName evidence="7">Flippase-like domain-containing protein</fullName>
    </submittedName>
</protein>
<keyword evidence="4 6" id="KW-1133">Transmembrane helix</keyword>
<dbReference type="Pfam" id="PF03706">
    <property type="entry name" value="LPG_synthase_TM"/>
    <property type="match status" value="1"/>
</dbReference>
<evidence type="ECO:0000313" key="7">
    <source>
        <dbReference type="EMBL" id="MCW1885719.1"/>
    </source>
</evidence>
<keyword evidence="8" id="KW-1185">Reference proteome</keyword>
<dbReference type="EMBL" id="JAPDDS010000006">
    <property type="protein sequence ID" value="MCW1885719.1"/>
    <property type="molecule type" value="Genomic_DNA"/>
</dbReference>